<gene>
    <name evidence="1" type="ORF">HLUCCA11_20570</name>
</gene>
<organism evidence="1 2">
    <name type="scientific">Phormidesmis priestleyi Ana</name>
    <dbReference type="NCBI Taxonomy" id="1666911"/>
    <lineage>
        <taxon>Bacteria</taxon>
        <taxon>Bacillati</taxon>
        <taxon>Cyanobacteriota</taxon>
        <taxon>Cyanophyceae</taxon>
        <taxon>Leptolyngbyales</taxon>
        <taxon>Leptolyngbyaceae</taxon>
        <taxon>Phormidesmis</taxon>
    </lineage>
</organism>
<dbReference type="AlphaFoldDB" id="A0A0P8BGC0"/>
<name>A0A0P8BGC0_9CYAN</name>
<sequence length="121" mass="14209">MTEMPRLSLSSIDVSQETADWFQVMASLSEQSKRELTRQLIEGHFVRWRKRHVEKVQYFANRHDLSWEQAFRLLAEPERKAPYSDKDFEWARSLAKEDIWATKDSALDGSTPAPETDSYSK</sequence>
<dbReference type="STRING" id="1666911.HLUCCA11_20570"/>
<protein>
    <submittedName>
        <fullName evidence="1">Uncharacterized protein</fullName>
    </submittedName>
</protein>
<dbReference type="Proteomes" id="UP000050465">
    <property type="component" value="Unassembled WGS sequence"/>
</dbReference>
<accession>A0A0P8BGC0</accession>
<reference evidence="1 2" key="1">
    <citation type="submission" date="2015-09" db="EMBL/GenBank/DDBJ databases">
        <title>Identification and resolution of microdiversity through metagenomic sequencing of parallel consortia.</title>
        <authorList>
            <person name="Nelson W.C."/>
            <person name="Romine M.F."/>
            <person name="Lindemann S.R."/>
        </authorList>
    </citation>
    <scope>NUCLEOTIDE SEQUENCE [LARGE SCALE GENOMIC DNA]</scope>
    <source>
        <strain evidence="1">Ana</strain>
    </source>
</reference>
<dbReference type="EMBL" id="LJZR01000046">
    <property type="protein sequence ID" value="KPQ32781.1"/>
    <property type="molecule type" value="Genomic_DNA"/>
</dbReference>
<evidence type="ECO:0000313" key="2">
    <source>
        <dbReference type="Proteomes" id="UP000050465"/>
    </source>
</evidence>
<comment type="caution">
    <text evidence="1">The sequence shown here is derived from an EMBL/GenBank/DDBJ whole genome shotgun (WGS) entry which is preliminary data.</text>
</comment>
<evidence type="ECO:0000313" key="1">
    <source>
        <dbReference type="EMBL" id="KPQ32781.1"/>
    </source>
</evidence>
<proteinExistence type="predicted"/>